<dbReference type="Proteomes" id="UP001237448">
    <property type="component" value="Unassembled WGS sequence"/>
</dbReference>
<evidence type="ECO:0000256" key="1">
    <source>
        <dbReference type="SAM" id="Phobius"/>
    </source>
</evidence>
<feature type="transmembrane region" description="Helical" evidence="1">
    <location>
        <begin position="141"/>
        <end position="158"/>
    </location>
</feature>
<accession>A0ABU0FG91</accession>
<dbReference type="EMBL" id="JAUSVK010000001">
    <property type="protein sequence ID" value="MDQ0393123.1"/>
    <property type="molecule type" value="Genomic_DNA"/>
</dbReference>
<feature type="transmembrane region" description="Helical" evidence="1">
    <location>
        <begin position="66"/>
        <end position="90"/>
    </location>
</feature>
<feature type="transmembrane region" description="Helical" evidence="1">
    <location>
        <begin position="102"/>
        <end position="129"/>
    </location>
</feature>
<dbReference type="Pfam" id="PF09933">
    <property type="entry name" value="DUF2165"/>
    <property type="match status" value="1"/>
</dbReference>
<comment type="caution">
    <text evidence="2">The sequence shown here is derived from an EMBL/GenBank/DDBJ whole genome shotgun (WGS) entry which is preliminary data.</text>
</comment>
<protein>
    <submittedName>
        <fullName evidence="2">Small integral membrane protein</fullName>
    </submittedName>
</protein>
<dbReference type="InterPro" id="IPR018681">
    <property type="entry name" value="DUF2165_transmembrane"/>
</dbReference>
<name>A0ABU0FG91_9HYPH</name>
<sequence length="168" mass="18073">MIAVRLSKTALVAAIAFFFTLVAFGNITDYDSNWLFVQHVLSMDTTFPTSALHWRAITDPVLQTAFYWLIIAGEIAAAALLWIAAAAMLFSAGSTGFRRAVGLAAAGLTLGILLYAVGFVAVGGEWFAMWQSQIWNGQQKAFDFIGMIGIVLIVVLLPDEELGALPGD</sequence>
<reference evidence="2 3" key="1">
    <citation type="submission" date="2023-07" db="EMBL/GenBank/DDBJ databases">
        <title>Genomic Encyclopedia of Type Strains, Phase IV (KMG-IV): sequencing the most valuable type-strain genomes for metagenomic binning, comparative biology and taxonomic classification.</title>
        <authorList>
            <person name="Goeker M."/>
        </authorList>
    </citation>
    <scope>NUCLEOTIDE SEQUENCE [LARGE SCALE GENOMIC DNA]</scope>
    <source>
        <strain evidence="2 3">DSM 5896</strain>
    </source>
</reference>
<keyword evidence="1" id="KW-0472">Membrane</keyword>
<proteinExistence type="predicted"/>
<keyword evidence="1" id="KW-1133">Transmembrane helix</keyword>
<organism evidence="2 3">
    <name type="scientific">Labrys monachus</name>
    <dbReference type="NCBI Taxonomy" id="217067"/>
    <lineage>
        <taxon>Bacteria</taxon>
        <taxon>Pseudomonadati</taxon>
        <taxon>Pseudomonadota</taxon>
        <taxon>Alphaproteobacteria</taxon>
        <taxon>Hyphomicrobiales</taxon>
        <taxon>Xanthobacteraceae</taxon>
        <taxon>Labrys</taxon>
    </lineage>
</organism>
<evidence type="ECO:0000313" key="3">
    <source>
        <dbReference type="Proteomes" id="UP001237448"/>
    </source>
</evidence>
<evidence type="ECO:0000313" key="2">
    <source>
        <dbReference type="EMBL" id="MDQ0393123.1"/>
    </source>
</evidence>
<keyword evidence="1" id="KW-0812">Transmembrane</keyword>
<dbReference type="RefSeq" id="WP_307427959.1">
    <property type="nucleotide sequence ID" value="NZ_JAUSVK010000001.1"/>
</dbReference>
<gene>
    <name evidence="2" type="ORF">J3R73_002915</name>
</gene>
<keyword evidence="3" id="KW-1185">Reference proteome</keyword>